<proteinExistence type="predicted"/>
<organism evidence="1">
    <name type="scientific">bioreactor metagenome</name>
    <dbReference type="NCBI Taxonomy" id="1076179"/>
    <lineage>
        <taxon>unclassified sequences</taxon>
        <taxon>metagenomes</taxon>
        <taxon>ecological metagenomes</taxon>
    </lineage>
</organism>
<evidence type="ECO:0000313" key="1">
    <source>
        <dbReference type="EMBL" id="MPN28087.1"/>
    </source>
</evidence>
<name>A0A645GMI5_9ZZZZ</name>
<accession>A0A645GMI5</accession>
<dbReference type="EMBL" id="VSSQ01078224">
    <property type="protein sequence ID" value="MPN28087.1"/>
    <property type="molecule type" value="Genomic_DNA"/>
</dbReference>
<reference evidence="1" key="1">
    <citation type="submission" date="2019-08" db="EMBL/GenBank/DDBJ databases">
        <authorList>
            <person name="Kucharzyk K."/>
            <person name="Murdoch R.W."/>
            <person name="Higgins S."/>
            <person name="Loffler F."/>
        </authorList>
    </citation>
    <scope>NUCLEOTIDE SEQUENCE</scope>
</reference>
<dbReference type="AlphaFoldDB" id="A0A645GMI5"/>
<comment type="caution">
    <text evidence="1">The sequence shown here is derived from an EMBL/GenBank/DDBJ whole genome shotgun (WGS) entry which is preliminary data.</text>
</comment>
<gene>
    <name evidence="1" type="ORF">SDC9_175526</name>
</gene>
<protein>
    <submittedName>
        <fullName evidence="1">Uncharacterized protein</fullName>
    </submittedName>
</protein>
<sequence length="146" mass="16580">MASFIEGRKLFAVAAFTGENLTVTFSVQFHFLHALRTAGVRDTRHIFAVSAIAVLTHKHLAFFAVHFQHRFAAFRAGLGGDVFVLELAVAHLDFRNNFLRIGLHFVNERILLQIPGSDLLELPLPFGCQGRRFQFFRNKLQQLLAF</sequence>